<sequence>MEFLYVLIPAFIGVFMVFKENAKKTAHLPRAPFGADAEYGLEEWRRWAEIEEQDRRRKAEMSVRRPGTP</sequence>
<accession>A0ABT4MWP0</accession>
<organism evidence="1 2">
    <name type="scientific">Gordonia rubripertincta</name>
    <name type="common">Rhodococcus corallinus</name>
    <dbReference type="NCBI Taxonomy" id="36822"/>
    <lineage>
        <taxon>Bacteria</taxon>
        <taxon>Bacillati</taxon>
        <taxon>Actinomycetota</taxon>
        <taxon>Actinomycetes</taxon>
        <taxon>Mycobacteriales</taxon>
        <taxon>Gordoniaceae</taxon>
        <taxon>Gordonia</taxon>
    </lineage>
</organism>
<dbReference type="RefSeq" id="WP_143696022.1">
    <property type="nucleotide sequence ID" value="NZ_JAPWIE010000004.1"/>
</dbReference>
<reference evidence="1" key="1">
    <citation type="submission" date="2022-12" db="EMBL/GenBank/DDBJ databases">
        <authorList>
            <person name="Krivoruchko A.V."/>
            <person name="Elkin A."/>
        </authorList>
    </citation>
    <scope>NUCLEOTIDE SEQUENCE</scope>
    <source>
        <strain evidence="1">IEGM 1388</strain>
    </source>
</reference>
<gene>
    <name evidence="1" type="ORF">O4213_14660</name>
</gene>
<proteinExistence type="predicted"/>
<dbReference type="Proteomes" id="UP001067235">
    <property type="component" value="Unassembled WGS sequence"/>
</dbReference>
<protein>
    <submittedName>
        <fullName evidence="1">Uncharacterized protein</fullName>
    </submittedName>
</protein>
<evidence type="ECO:0000313" key="1">
    <source>
        <dbReference type="EMBL" id="MCZ4551229.1"/>
    </source>
</evidence>
<name>A0ABT4MWP0_GORRU</name>
<evidence type="ECO:0000313" key="2">
    <source>
        <dbReference type="Proteomes" id="UP001067235"/>
    </source>
</evidence>
<comment type="caution">
    <text evidence="1">The sequence shown here is derived from an EMBL/GenBank/DDBJ whole genome shotgun (WGS) entry which is preliminary data.</text>
</comment>
<dbReference type="EMBL" id="JAPWIE010000004">
    <property type="protein sequence ID" value="MCZ4551229.1"/>
    <property type="molecule type" value="Genomic_DNA"/>
</dbReference>
<keyword evidence="2" id="KW-1185">Reference proteome</keyword>